<evidence type="ECO:0000256" key="2">
    <source>
        <dbReference type="ARBA" id="ARBA00004756"/>
    </source>
</evidence>
<evidence type="ECO:0000313" key="11">
    <source>
        <dbReference type="Proteomes" id="UP000525298"/>
    </source>
</evidence>
<dbReference type="AlphaFoldDB" id="A0A7W0HJQ4"/>
<dbReference type="InterPro" id="IPR013785">
    <property type="entry name" value="Aldolase_TIM"/>
</dbReference>
<comment type="pathway">
    <text evidence="3 8">Carbohydrate biosynthesis; 3-deoxy-D-manno-octulosonate biosynthesis; 3-deoxy-D-manno-octulosonate from D-ribulose 5-phosphate: step 2/3.</text>
</comment>
<keyword evidence="5 8" id="KW-0963">Cytoplasm</keyword>
<evidence type="ECO:0000256" key="5">
    <source>
        <dbReference type="ARBA" id="ARBA00022490"/>
    </source>
</evidence>
<proteinExistence type="inferred from homology"/>
<feature type="domain" description="DAHP synthetase I/KDSA" evidence="9">
    <location>
        <begin position="5"/>
        <end position="267"/>
    </location>
</feature>
<comment type="pathway">
    <text evidence="2">Bacterial outer membrane biogenesis; lipopolysaccharide biosynthesis.</text>
</comment>
<dbReference type="GO" id="GO:0005737">
    <property type="term" value="C:cytoplasm"/>
    <property type="evidence" value="ECO:0007669"/>
    <property type="project" value="UniProtKB-SubCell"/>
</dbReference>
<organism evidence="10 11">
    <name type="scientific">Desulfosalsimonas propionicica</name>
    <dbReference type="NCBI Taxonomy" id="332175"/>
    <lineage>
        <taxon>Bacteria</taxon>
        <taxon>Pseudomonadati</taxon>
        <taxon>Thermodesulfobacteriota</taxon>
        <taxon>Desulfobacteria</taxon>
        <taxon>Desulfobacterales</taxon>
        <taxon>Desulfosalsimonadaceae</taxon>
        <taxon>Desulfosalsimonas</taxon>
    </lineage>
</organism>
<sequence>MTEVQIKNFSAGSGRPFVLVAGPCVIEDYTGVMQIARSLKEITKRLDIPFIFKASYDKANRTSIDSFRGPGIKQGLEILSEIGLELDVAVMSDVHSPSEAELAAEVLDVLQIPAFLCRQTDLIVAAARTNRPLNIKKGQFLAPWDMDHVAKKARSAGNPQVLLTERGASFGYNNLVADFRSIPIMQSLGCPVIFDATHSVQLPGGAGGASAGQRQFAPILAKAAIAAGADGLFLEVHPEPDKALSDGPNSIRLDELEPLLNQLKAINNALIKPERNP</sequence>
<keyword evidence="6 8" id="KW-0808">Transferase</keyword>
<dbReference type="GO" id="GO:0008676">
    <property type="term" value="F:3-deoxy-8-phosphooctulonate synthase activity"/>
    <property type="evidence" value="ECO:0007669"/>
    <property type="project" value="UniProtKB-UniRule"/>
</dbReference>
<protein>
    <recommendedName>
        <fullName evidence="8">2-dehydro-3-deoxyphosphooctonate aldolase</fullName>
        <ecNumber evidence="8">2.5.1.55</ecNumber>
    </recommendedName>
    <alternativeName>
        <fullName evidence="8">3-deoxy-D-manno-octulosonic acid 8-phosphate synthase</fullName>
    </alternativeName>
    <alternativeName>
        <fullName evidence="8">KDO-8-phosphate synthase</fullName>
        <shortName evidence="8">KDO 8-P synthase</shortName>
        <shortName evidence="8">KDOPS</shortName>
    </alternativeName>
    <alternativeName>
        <fullName evidence="8">Phospho-2-dehydro-3-deoxyoctonate aldolase</fullName>
    </alternativeName>
</protein>
<dbReference type="EMBL" id="JACDUS010000002">
    <property type="protein sequence ID" value="MBA2880412.1"/>
    <property type="molecule type" value="Genomic_DNA"/>
</dbReference>
<dbReference type="SUPFAM" id="SSF51569">
    <property type="entry name" value="Aldolase"/>
    <property type="match status" value="1"/>
</dbReference>
<dbReference type="RefSeq" id="WP_181550099.1">
    <property type="nucleotide sequence ID" value="NZ_JACDUS010000002.1"/>
</dbReference>
<comment type="caution">
    <text evidence="10">The sequence shown here is derived from an EMBL/GenBank/DDBJ whole genome shotgun (WGS) entry which is preliminary data.</text>
</comment>
<gene>
    <name evidence="8" type="primary">kdsA</name>
    <name evidence="10" type="ORF">HNR65_000730</name>
</gene>
<evidence type="ECO:0000256" key="7">
    <source>
        <dbReference type="ARBA" id="ARBA00049112"/>
    </source>
</evidence>
<dbReference type="PANTHER" id="PTHR21057">
    <property type="entry name" value="PHOSPHO-2-DEHYDRO-3-DEOXYHEPTONATE ALDOLASE"/>
    <property type="match status" value="1"/>
</dbReference>
<evidence type="ECO:0000313" key="10">
    <source>
        <dbReference type="EMBL" id="MBA2880412.1"/>
    </source>
</evidence>
<comment type="similarity">
    <text evidence="4 8">Belongs to the KdsA family.</text>
</comment>
<dbReference type="Gene3D" id="3.20.20.70">
    <property type="entry name" value="Aldolase class I"/>
    <property type="match status" value="1"/>
</dbReference>
<accession>A0A7W0HJQ4</accession>
<dbReference type="NCBIfam" id="NF003543">
    <property type="entry name" value="PRK05198.1"/>
    <property type="match status" value="1"/>
</dbReference>
<dbReference type="Proteomes" id="UP000525298">
    <property type="component" value="Unassembled WGS sequence"/>
</dbReference>
<keyword evidence="8" id="KW-0448">Lipopolysaccharide biosynthesis</keyword>
<dbReference type="InterPro" id="IPR006218">
    <property type="entry name" value="DAHP1/KDSA"/>
</dbReference>
<evidence type="ECO:0000256" key="8">
    <source>
        <dbReference type="HAMAP-Rule" id="MF_00056"/>
    </source>
</evidence>
<dbReference type="UniPathway" id="UPA00357">
    <property type="reaction ID" value="UER00474"/>
</dbReference>
<name>A0A7W0HJQ4_9BACT</name>
<dbReference type="HAMAP" id="MF_00056">
    <property type="entry name" value="KDO8P_synth"/>
    <property type="match status" value="1"/>
</dbReference>
<dbReference type="UniPathway" id="UPA00030"/>
<reference evidence="10 11" key="1">
    <citation type="submission" date="2020-07" db="EMBL/GenBank/DDBJ databases">
        <title>Genomic Encyclopedia of Type Strains, Phase IV (KMG-IV): sequencing the most valuable type-strain genomes for metagenomic binning, comparative biology and taxonomic classification.</title>
        <authorList>
            <person name="Goeker M."/>
        </authorList>
    </citation>
    <scope>NUCLEOTIDE SEQUENCE [LARGE SCALE GENOMIC DNA]</scope>
    <source>
        <strain evidence="10 11">DSM 17721</strain>
    </source>
</reference>
<evidence type="ECO:0000259" key="9">
    <source>
        <dbReference type="Pfam" id="PF00793"/>
    </source>
</evidence>
<dbReference type="Pfam" id="PF00793">
    <property type="entry name" value="DAHP_synth_1"/>
    <property type="match status" value="1"/>
</dbReference>
<dbReference type="EC" id="2.5.1.55" evidence="8"/>
<evidence type="ECO:0000256" key="4">
    <source>
        <dbReference type="ARBA" id="ARBA00010499"/>
    </source>
</evidence>
<keyword evidence="11" id="KW-1185">Reference proteome</keyword>
<evidence type="ECO:0000256" key="3">
    <source>
        <dbReference type="ARBA" id="ARBA00004845"/>
    </source>
</evidence>
<dbReference type="GO" id="GO:0019294">
    <property type="term" value="P:keto-3-deoxy-D-manno-octulosonic acid biosynthetic process"/>
    <property type="evidence" value="ECO:0007669"/>
    <property type="project" value="UniProtKB-UniRule"/>
</dbReference>
<comment type="subcellular location">
    <subcellularLocation>
        <location evidence="1 8">Cytoplasm</location>
    </subcellularLocation>
</comment>
<dbReference type="NCBIfam" id="TIGR01362">
    <property type="entry name" value="KDO8P_synth"/>
    <property type="match status" value="1"/>
</dbReference>
<evidence type="ECO:0000256" key="6">
    <source>
        <dbReference type="ARBA" id="ARBA00022679"/>
    </source>
</evidence>
<evidence type="ECO:0000256" key="1">
    <source>
        <dbReference type="ARBA" id="ARBA00004496"/>
    </source>
</evidence>
<dbReference type="InterPro" id="IPR006269">
    <property type="entry name" value="KDO8P_synthase"/>
</dbReference>
<comment type="catalytic activity">
    <reaction evidence="7 8">
        <text>D-arabinose 5-phosphate + phosphoenolpyruvate + H2O = 3-deoxy-alpha-D-manno-2-octulosonate-8-phosphate + phosphate</text>
        <dbReference type="Rhea" id="RHEA:14053"/>
        <dbReference type="ChEBI" id="CHEBI:15377"/>
        <dbReference type="ChEBI" id="CHEBI:43474"/>
        <dbReference type="ChEBI" id="CHEBI:57693"/>
        <dbReference type="ChEBI" id="CHEBI:58702"/>
        <dbReference type="ChEBI" id="CHEBI:85985"/>
        <dbReference type="EC" id="2.5.1.55"/>
    </reaction>
</comment>